<dbReference type="Pfam" id="PF00107">
    <property type="entry name" value="ADH_zinc_N"/>
    <property type="match status" value="1"/>
</dbReference>
<dbReference type="SUPFAM" id="SSF50129">
    <property type="entry name" value="GroES-like"/>
    <property type="match status" value="1"/>
</dbReference>
<evidence type="ECO:0000313" key="4">
    <source>
        <dbReference type="Proteomes" id="UP000184041"/>
    </source>
</evidence>
<dbReference type="RefSeq" id="WP_211483108.1">
    <property type="nucleotide sequence ID" value="NZ_FQUS01000005.1"/>
</dbReference>
<dbReference type="InterPro" id="IPR013154">
    <property type="entry name" value="ADH-like_N"/>
</dbReference>
<dbReference type="InterPro" id="IPR051603">
    <property type="entry name" value="Zinc-ADH_QOR/CCCR"/>
</dbReference>
<evidence type="ECO:0000256" key="1">
    <source>
        <dbReference type="ARBA" id="ARBA00022857"/>
    </source>
</evidence>
<protein>
    <submittedName>
        <fullName evidence="3">NADPH:quinone reductase</fullName>
    </submittedName>
</protein>
<gene>
    <name evidence="3" type="ORF">SAMN05443144_105156</name>
</gene>
<dbReference type="SMART" id="SM00829">
    <property type="entry name" value="PKS_ER"/>
    <property type="match status" value="1"/>
</dbReference>
<reference evidence="3 4" key="1">
    <citation type="submission" date="2016-11" db="EMBL/GenBank/DDBJ databases">
        <authorList>
            <person name="Jaros S."/>
            <person name="Januszkiewicz K."/>
            <person name="Wedrychowicz H."/>
        </authorList>
    </citation>
    <scope>NUCLEOTIDE SEQUENCE [LARGE SCALE GENOMIC DNA]</scope>
    <source>
        <strain evidence="3 4">DSM 21986</strain>
    </source>
</reference>
<dbReference type="InterPro" id="IPR020843">
    <property type="entry name" value="ER"/>
</dbReference>
<dbReference type="Gene3D" id="3.40.50.720">
    <property type="entry name" value="NAD(P)-binding Rossmann-like Domain"/>
    <property type="match status" value="1"/>
</dbReference>
<dbReference type="CDD" id="cd05289">
    <property type="entry name" value="MDR_like_2"/>
    <property type="match status" value="1"/>
</dbReference>
<dbReference type="PANTHER" id="PTHR44154">
    <property type="entry name" value="QUINONE OXIDOREDUCTASE"/>
    <property type="match status" value="1"/>
</dbReference>
<dbReference type="AlphaFoldDB" id="A0A1M4YU38"/>
<feature type="domain" description="Enoyl reductase (ER)" evidence="2">
    <location>
        <begin position="21"/>
        <end position="325"/>
    </location>
</feature>
<dbReference type="InterPro" id="IPR036291">
    <property type="entry name" value="NAD(P)-bd_dom_sf"/>
</dbReference>
<sequence length="332" mass="35710">MDQPDYNIPANMKAIAIDRFGGAGELKLQTLPVPEIVPDEVLIRIEWAGLGSWDVEEREGQYAEYLGEPTFPYVLGWEGAGRVAAVGERVSRFKQGDRVYAANFPKHNGGGFYAMYAAVKADCVSHIPENLPSNQAGVMTVDAITALTGLDNVLNLKQDQSLMIFGASGGIGHMAVQLAKQMGARVFAVASGDDGVEFVQQLGADVAVDGRREDVVKAAKDFAPEGLDKALATAGGEAEDRALTTVREGGRVIYPNGVIPKPNVTTGINLQNYDMLPIGRQSIDKLTYLINEGPFKVHIGGTFLPEEIKKAHRALDGHYLGKLVLTFPNGED</sequence>
<dbReference type="InterPro" id="IPR013149">
    <property type="entry name" value="ADH-like_C"/>
</dbReference>
<dbReference type="GO" id="GO:0016491">
    <property type="term" value="F:oxidoreductase activity"/>
    <property type="evidence" value="ECO:0007669"/>
    <property type="project" value="InterPro"/>
</dbReference>
<accession>A0A1M4YU38</accession>
<keyword evidence="1" id="KW-0521">NADP</keyword>
<dbReference type="Pfam" id="PF08240">
    <property type="entry name" value="ADH_N"/>
    <property type="match status" value="1"/>
</dbReference>
<keyword evidence="4" id="KW-1185">Reference proteome</keyword>
<organism evidence="3 4">
    <name type="scientific">Fodinibius roseus</name>
    <dbReference type="NCBI Taxonomy" id="1194090"/>
    <lineage>
        <taxon>Bacteria</taxon>
        <taxon>Pseudomonadati</taxon>
        <taxon>Balneolota</taxon>
        <taxon>Balneolia</taxon>
        <taxon>Balneolales</taxon>
        <taxon>Balneolaceae</taxon>
        <taxon>Fodinibius</taxon>
    </lineage>
</organism>
<dbReference type="PANTHER" id="PTHR44154:SF1">
    <property type="entry name" value="QUINONE OXIDOREDUCTASE"/>
    <property type="match status" value="1"/>
</dbReference>
<proteinExistence type="predicted"/>
<evidence type="ECO:0000313" key="3">
    <source>
        <dbReference type="EMBL" id="SHF09228.1"/>
    </source>
</evidence>
<dbReference type="Proteomes" id="UP000184041">
    <property type="component" value="Unassembled WGS sequence"/>
</dbReference>
<dbReference type="EMBL" id="FQUS01000005">
    <property type="protein sequence ID" value="SHF09228.1"/>
    <property type="molecule type" value="Genomic_DNA"/>
</dbReference>
<dbReference type="Gene3D" id="3.90.180.10">
    <property type="entry name" value="Medium-chain alcohol dehydrogenases, catalytic domain"/>
    <property type="match status" value="1"/>
</dbReference>
<dbReference type="InterPro" id="IPR011032">
    <property type="entry name" value="GroES-like_sf"/>
</dbReference>
<dbReference type="STRING" id="1194090.SAMN05443144_105156"/>
<name>A0A1M4YU38_9BACT</name>
<evidence type="ECO:0000259" key="2">
    <source>
        <dbReference type="SMART" id="SM00829"/>
    </source>
</evidence>
<dbReference type="SUPFAM" id="SSF51735">
    <property type="entry name" value="NAD(P)-binding Rossmann-fold domains"/>
    <property type="match status" value="1"/>
</dbReference>